<accession>A0A5B8UG92</accession>
<dbReference type="Gene3D" id="3.40.50.720">
    <property type="entry name" value="NAD(P)-binding Rossmann-like Domain"/>
    <property type="match status" value="1"/>
</dbReference>
<evidence type="ECO:0000256" key="3">
    <source>
        <dbReference type="ARBA" id="ARBA00012929"/>
    </source>
</evidence>
<dbReference type="Pfam" id="PF04321">
    <property type="entry name" value="RmlD_sub_bind"/>
    <property type="match status" value="1"/>
</dbReference>
<reference evidence="8 9" key="1">
    <citation type="journal article" date="2015" name="Int. J. Syst. Evol. Microbiol.">
        <title>Flavisolibacter ginsenosidimutans sp. nov., with ginsenoside-converting activity isolated from soil used for cultivating ginseng.</title>
        <authorList>
            <person name="Zhao Y."/>
            <person name="Liu Q."/>
            <person name="Kang M.S."/>
            <person name="Jin F."/>
            <person name="Yu H."/>
            <person name="Im W.T."/>
        </authorList>
    </citation>
    <scope>NUCLEOTIDE SEQUENCE [LARGE SCALE GENOMIC DNA]</scope>
    <source>
        <strain evidence="8 9">Gsoil 636</strain>
    </source>
</reference>
<dbReference type="InterPro" id="IPR005913">
    <property type="entry name" value="dTDP_dehydrorham_reduct"/>
</dbReference>
<dbReference type="PANTHER" id="PTHR10491">
    <property type="entry name" value="DTDP-4-DEHYDRORHAMNOSE REDUCTASE"/>
    <property type="match status" value="1"/>
</dbReference>
<dbReference type="EMBL" id="CP042433">
    <property type="protein sequence ID" value="QEC55614.1"/>
    <property type="molecule type" value="Genomic_DNA"/>
</dbReference>
<dbReference type="AlphaFoldDB" id="A0A5B8UG92"/>
<proteinExistence type="inferred from homology"/>
<evidence type="ECO:0000259" key="7">
    <source>
        <dbReference type="Pfam" id="PF04321"/>
    </source>
</evidence>
<comment type="pathway">
    <text evidence="1 6">Carbohydrate biosynthesis; dTDP-L-rhamnose biosynthesis.</text>
</comment>
<comment type="function">
    <text evidence="6">Catalyzes the reduction of dTDP-6-deoxy-L-lyxo-4-hexulose to yield dTDP-L-rhamnose.</text>
</comment>
<dbReference type="RefSeq" id="WP_146784646.1">
    <property type="nucleotide sequence ID" value="NZ_BAABIO010000002.1"/>
</dbReference>
<dbReference type="UniPathway" id="UPA00124"/>
<dbReference type="GO" id="GO:0019305">
    <property type="term" value="P:dTDP-rhamnose biosynthetic process"/>
    <property type="evidence" value="ECO:0007669"/>
    <property type="project" value="UniProtKB-UniPathway"/>
</dbReference>
<dbReference type="EC" id="1.1.1.133" evidence="3 6"/>
<comment type="catalytic activity">
    <reaction evidence="5">
        <text>dTDP-beta-L-rhamnose + NADP(+) = dTDP-4-dehydro-beta-L-rhamnose + NADPH + H(+)</text>
        <dbReference type="Rhea" id="RHEA:21796"/>
        <dbReference type="ChEBI" id="CHEBI:15378"/>
        <dbReference type="ChEBI" id="CHEBI:57510"/>
        <dbReference type="ChEBI" id="CHEBI:57783"/>
        <dbReference type="ChEBI" id="CHEBI:58349"/>
        <dbReference type="ChEBI" id="CHEBI:62830"/>
        <dbReference type="EC" id="1.1.1.133"/>
    </reaction>
</comment>
<name>A0A5B8UG92_9BACT</name>
<evidence type="ECO:0000256" key="5">
    <source>
        <dbReference type="ARBA" id="ARBA00048200"/>
    </source>
</evidence>
<dbReference type="OrthoDB" id="9803892at2"/>
<dbReference type="PANTHER" id="PTHR10491:SF4">
    <property type="entry name" value="METHIONINE ADENOSYLTRANSFERASE 2 SUBUNIT BETA"/>
    <property type="match status" value="1"/>
</dbReference>
<dbReference type="KEGG" id="fgg:FSB75_06780"/>
<dbReference type="NCBIfam" id="TIGR01214">
    <property type="entry name" value="rmlD"/>
    <property type="match status" value="1"/>
</dbReference>
<dbReference type="GO" id="GO:0008831">
    <property type="term" value="F:dTDP-4-dehydrorhamnose reductase activity"/>
    <property type="evidence" value="ECO:0007669"/>
    <property type="project" value="UniProtKB-EC"/>
</dbReference>
<dbReference type="InterPro" id="IPR036291">
    <property type="entry name" value="NAD(P)-bd_dom_sf"/>
</dbReference>
<feature type="domain" description="RmlD-like substrate binding" evidence="7">
    <location>
        <begin position="6"/>
        <end position="286"/>
    </location>
</feature>
<dbReference type="CDD" id="cd05254">
    <property type="entry name" value="dTDP_HR_like_SDR_e"/>
    <property type="match status" value="1"/>
</dbReference>
<evidence type="ECO:0000256" key="1">
    <source>
        <dbReference type="ARBA" id="ARBA00004781"/>
    </source>
</evidence>
<evidence type="ECO:0000256" key="2">
    <source>
        <dbReference type="ARBA" id="ARBA00010944"/>
    </source>
</evidence>
<evidence type="ECO:0000256" key="6">
    <source>
        <dbReference type="RuleBase" id="RU364082"/>
    </source>
</evidence>
<organism evidence="8 9">
    <name type="scientific">Flavisolibacter ginsenosidimutans</name>
    <dbReference type="NCBI Taxonomy" id="661481"/>
    <lineage>
        <taxon>Bacteria</taxon>
        <taxon>Pseudomonadati</taxon>
        <taxon>Bacteroidota</taxon>
        <taxon>Chitinophagia</taxon>
        <taxon>Chitinophagales</taxon>
        <taxon>Chitinophagaceae</taxon>
        <taxon>Flavisolibacter</taxon>
    </lineage>
</organism>
<dbReference type="Proteomes" id="UP000321204">
    <property type="component" value="Chromosome"/>
</dbReference>
<dbReference type="SUPFAM" id="SSF51735">
    <property type="entry name" value="NAD(P)-binding Rossmann-fold domains"/>
    <property type="match status" value="1"/>
</dbReference>
<keyword evidence="6" id="KW-0521">NADP</keyword>
<dbReference type="InterPro" id="IPR029903">
    <property type="entry name" value="RmlD-like-bd"/>
</dbReference>
<keyword evidence="6 8" id="KW-0560">Oxidoreductase</keyword>
<protein>
    <recommendedName>
        <fullName evidence="4 6">dTDP-4-dehydrorhamnose reductase</fullName>
        <ecNumber evidence="3 6">1.1.1.133</ecNumber>
    </recommendedName>
</protein>
<keyword evidence="9" id="KW-1185">Reference proteome</keyword>
<dbReference type="Gene3D" id="3.90.25.10">
    <property type="entry name" value="UDP-galactose 4-epimerase, domain 1"/>
    <property type="match status" value="1"/>
</dbReference>
<dbReference type="GO" id="GO:0005829">
    <property type="term" value="C:cytosol"/>
    <property type="evidence" value="ECO:0007669"/>
    <property type="project" value="TreeGrafter"/>
</dbReference>
<evidence type="ECO:0000256" key="4">
    <source>
        <dbReference type="ARBA" id="ARBA00017099"/>
    </source>
</evidence>
<comment type="similarity">
    <text evidence="2 6">Belongs to the dTDP-4-dehydrorhamnose reductase family.</text>
</comment>
<evidence type="ECO:0000313" key="9">
    <source>
        <dbReference type="Proteomes" id="UP000321204"/>
    </source>
</evidence>
<gene>
    <name evidence="8" type="primary">rfbD</name>
    <name evidence="8" type="ORF">FSB75_06780</name>
</gene>
<sequence length="291" mass="32625">MADKQTILVTGSNGQLGSELKYLSAQFTAYNFVFLTRSELSLNDDHAIAKTIERHKPSFVINCAAYTAVDKAESEKEEAFQINAKAVGTLAKACAQYGIKFIHISTDYVFDGTRKTPLKEDDAVNPINVYGESKRAGEEAALQNNPAAIIIRTSWVYSFYGKNFVKTMMRLMNEKERINVVADQWGSPTYAADLAEAVLQIVQSPNWQPGIYHFSNEGVITWFDFAKEIAAQIHTNCVVQPTTTDSFPTPAKRPLYSVMSKEKVQKQYGIVLRDWKESLRRCVQKLSASVQ</sequence>
<evidence type="ECO:0000313" key="8">
    <source>
        <dbReference type="EMBL" id="QEC55614.1"/>
    </source>
</evidence>